<proteinExistence type="predicted"/>
<name>A0AAD7G050_MYCRO</name>
<reference evidence="2" key="1">
    <citation type="submission" date="2023-03" db="EMBL/GenBank/DDBJ databases">
        <title>Massive genome expansion in bonnet fungi (Mycena s.s.) driven by repeated elements and novel gene families across ecological guilds.</title>
        <authorList>
            <consortium name="Lawrence Berkeley National Laboratory"/>
            <person name="Harder C.B."/>
            <person name="Miyauchi S."/>
            <person name="Viragh M."/>
            <person name="Kuo A."/>
            <person name="Thoen E."/>
            <person name="Andreopoulos B."/>
            <person name="Lu D."/>
            <person name="Skrede I."/>
            <person name="Drula E."/>
            <person name="Henrissat B."/>
            <person name="Morin E."/>
            <person name="Kohler A."/>
            <person name="Barry K."/>
            <person name="LaButti K."/>
            <person name="Morin E."/>
            <person name="Salamov A."/>
            <person name="Lipzen A."/>
            <person name="Mereny Z."/>
            <person name="Hegedus B."/>
            <person name="Baldrian P."/>
            <person name="Stursova M."/>
            <person name="Weitz H."/>
            <person name="Taylor A."/>
            <person name="Grigoriev I.V."/>
            <person name="Nagy L.G."/>
            <person name="Martin F."/>
            <person name="Kauserud H."/>
        </authorList>
    </citation>
    <scope>NUCLEOTIDE SEQUENCE</scope>
    <source>
        <strain evidence="2">CBHHK067</strain>
    </source>
</reference>
<feature type="coiled-coil region" evidence="1">
    <location>
        <begin position="3"/>
        <end position="37"/>
    </location>
</feature>
<gene>
    <name evidence="2" type="ORF">B0H17DRAFT_1214734</name>
</gene>
<evidence type="ECO:0000313" key="3">
    <source>
        <dbReference type="Proteomes" id="UP001221757"/>
    </source>
</evidence>
<evidence type="ECO:0000313" key="2">
    <source>
        <dbReference type="EMBL" id="KAJ7653383.1"/>
    </source>
</evidence>
<comment type="caution">
    <text evidence="2">The sequence shown here is derived from an EMBL/GenBank/DDBJ whole genome shotgun (WGS) entry which is preliminary data.</text>
</comment>
<evidence type="ECO:0000256" key="1">
    <source>
        <dbReference type="SAM" id="Coils"/>
    </source>
</evidence>
<sequence length="229" mass="25521">MSIAELEARIDTISADIVRQKEVLQNLQRRKSVAQRDLNAIRDPVARLPLEISSEIFIECLPSHPSPDARHAPLLFLTVCNKWADIALATSQLWASINLDDQRSGPPSLLETWLKRAGSRALSISVPHKITGEISAVIGRQAERLRDLKIYHDDYDISLLSKAGFPFLETLTMSGLDTDQFSCNAVGTTNILRACPNLVECTFDGVFSADNYDEEILVFPRVRSLNFGK</sequence>
<dbReference type="AlphaFoldDB" id="A0AAD7G050"/>
<accession>A0AAD7G050</accession>
<keyword evidence="3" id="KW-1185">Reference proteome</keyword>
<keyword evidence="1" id="KW-0175">Coiled coil</keyword>
<protein>
    <recommendedName>
        <fullName evidence="4">F-box domain-containing protein</fullName>
    </recommendedName>
</protein>
<evidence type="ECO:0008006" key="4">
    <source>
        <dbReference type="Google" id="ProtNLM"/>
    </source>
</evidence>
<dbReference type="EMBL" id="JARKIE010000337">
    <property type="protein sequence ID" value="KAJ7653383.1"/>
    <property type="molecule type" value="Genomic_DNA"/>
</dbReference>
<dbReference type="Proteomes" id="UP001221757">
    <property type="component" value="Unassembled WGS sequence"/>
</dbReference>
<organism evidence="2 3">
    <name type="scientific">Mycena rosella</name>
    <name type="common">Pink bonnet</name>
    <name type="synonym">Agaricus rosellus</name>
    <dbReference type="NCBI Taxonomy" id="1033263"/>
    <lineage>
        <taxon>Eukaryota</taxon>
        <taxon>Fungi</taxon>
        <taxon>Dikarya</taxon>
        <taxon>Basidiomycota</taxon>
        <taxon>Agaricomycotina</taxon>
        <taxon>Agaricomycetes</taxon>
        <taxon>Agaricomycetidae</taxon>
        <taxon>Agaricales</taxon>
        <taxon>Marasmiineae</taxon>
        <taxon>Mycenaceae</taxon>
        <taxon>Mycena</taxon>
    </lineage>
</organism>